<comment type="caution">
    <text evidence="2">The sequence shown here is derived from an EMBL/GenBank/DDBJ whole genome shotgun (WGS) entry which is preliminary data.</text>
</comment>
<evidence type="ECO:0000256" key="1">
    <source>
        <dbReference type="SAM" id="MobiDB-lite"/>
    </source>
</evidence>
<dbReference type="Proteomes" id="UP000324222">
    <property type="component" value="Unassembled WGS sequence"/>
</dbReference>
<evidence type="ECO:0000313" key="3">
    <source>
        <dbReference type="Proteomes" id="UP000324222"/>
    </source>
</evidence>
<feature type="compositionally biased region" description="Polar residues" evidence="1">
    <location>
        <begin position="82"/>
        <end position="91"/>
    </location>
</feature>
<reference evidence="2 3" key="1">
    <citation type="submission" date="2019-05" db="EMBL/GenBank/DDBJ databases">
        <title>Another draft genome of Portunus trituberculatus and its Hox gene families provides insights of decapod evolution.</title>
        <authorList>
            <person name="Jeong J.-H."/>
            <person name="Song I."/>
            <person name="Kim S."/>
            <person name="Choi T."/>
            <person name="Kim D."/>
            <person name="Ryu S."/>
            <person name="Kim W."/>
        </authorList>
    </citation>
    <scope>NUCLEOTIDE SEQUENCE [LARGE SCALE GENOMIC DNA]</scope>
    <source>
        <tissue evidence="2">Muscle</tissue>
    </source>
</reference>
<proteinExistence type="predicted"/>
<dbReference type="EMBL" id="VSRR010004372">
    <property type="protein sequence ID" value="MPC39466.1"/>
    <property type="molecule type" value="Genomic_DNA"/>
</dbReference>
<keyword evidence="3" id="KW-1185">Reference proteome</keyword>
<gene>
    <name evidence="2" type="ORF">E2C01_033003</name>
</gene>
<accession>A0A5B7F290</accession>
<organism evidence="2 3">
    <name type="scientific">Portunus trituberculatus</name>
    <name type="common">Swimming crab</name>
    <name type="synonym">Neptunus trituberculatus</name>
    <dbReference type="NCBI Taxonomy" id="210409"/>
    <lineage>
        <taxon>Eukaryota</taxon>
        <taxon>Metazoa</taxon>
        <taxon>Ecdysozoa</taxon>
        <taxon>Arthropoda</taxon>
        <taxon>Crustacea</taxon>
        <taxon>Multicrustacea</taxon>
        <taxon>Malacostraca</taxon>
        <taxon>Eumalacostraca</taxon>
        <taxon>Eucarida</taxon>
        <taxon>Decapoda</taxon>
        <taxon>Pleocyemata</taxon>
        <taxon>Brachyura</taxon>
        <taxon>Eubrachyura</taxon>
        <taxon>Portunoidea</taxon>
        <taxon>Portunidae</taxon>
        <taxon>Portuninae</taxon>
        <taxon>Portunus</taxon>
    </lineage>
</organism>
<protein>
    <submittedName>
        <fullName evidence="2">Uncharacterized protein</fullName>
    </submittedName>
</protein>
<evidence type="ECO:0000313" key="2">
    <source>
        <dbReference type="EMBL" id="MPC39466.1"/>
    </source>
</evidence>
<feature type="region of interest" description="Disordered" evidence="1">
    <location>
        <begin position="82"/>
        <end position="108"/>
    </location>
</feature>
<dbReference type="AlphaFoldDB" id="A0A5B7F290"/>
<name>A0A5B7F290_PORTR</name>
<sequence>MLNTYSTSDLPKVRVLPHKGFCTWLSKSLWPFARSSYNQSTHLMGLFKRVQLSCKPSGFSFVPTRALLKGQKICKKKLQCVSGTHTETESCTADAEKKTKSTNAPKLA</sequence>